<feature type="region of interest" description="Disordered" evidence="1">
    <location>
        <begin position="536"/>
        <end position="566"/>
    </location>
</feature>
<feature type="compositionally biased region" description="Polar residues" evidence="1">
    <location>
        <begin position="537"/>
        <end position="547"/>
    </location>
</feature>
<feature type="region of interest" description="Disordered" evidence="1">
    <location>
        <begin position="631"/>
        <end position="651"/>
    </location>
</feature>
<sequence length="821" mass="88229">MATLRYSSCSPPKPLSHFCRVVPVQDPVDVIIFISLSSPSPSSSSAAAAEAGEAAAAAGGEEEFLDCLYIHIYRYTQHSMLLSQSMEAVDLLQSMGHHSGFAGMENPLLDNISASPGSERHFTPWDMALWEREMMKLASQGASVEGSIGCKSPIGPMCAMGTMHPMEVLGPATLVNQQAYETFRDRLSMDGCQMATETSMGFRGCLEDGVGAGPEMDIRSPPASEGHEALERWLARPSSMTVGSHSFPCAAQVSDAAGMSSAIPFLASDLKNHDLNTKLMWARNAAAEYGSDHHGQFVATARALSGLLQYGDDDRGNGYSSRSSDKRKPLVMKSMNSEYANQVAEEAECPNQAHSCTSRWSQESTLHHLPILPMNMNELALVVAGKHTHWLTDENAKVKQFLRMDSPLFAEDGECDSAETDESSSIAMRPLRAADNKAVLTTTTTLPCEPGNPRQNPLACSPLSDRRCSNESLMCALANESLARVLTSDGLIVGQRRGQSPLQDPSMTIASILMNRGLAAHPASVCGPDVSAFLTKSPPTASANPQCQLRKGQEKRREQQRPCERHEQRIDIAAPCRSQIESGQLNAGSMLPLEVLGPPISYGDPAPLQVLEKNYKSCEDTIATSLTMDRIPSAGAHQSTRASSGNESGQESIISTTSLSPFSVIDDDPTCIEGRTTLQDINRHIQNKRKFDAMFPQKDAEECSVTESAAAAAKMARSLSMESIRSVQPSIAQTQNREEIATVSMPRSLSLGNGAVQEQNQGNTLSGGIINCSSSGSNSTNGGLLSKNGSFHSKSGKVVVRVTKLLKTRESGSVTLRRTSL</sequence>
<feature type="compositionally biased region" description="Basic and acidic residues" evidence="1">
    <location>
        <begin position="551"/>
        <end position="566"/>
    </location>
</feature>
<protein>
    <submittedName>
        <fullName evidence="2">Uncharacterized protein</fullName>
    </submittedName>
</protein>
<dbReference type="Proteomes" id="UP000265515">
    <property type="component" value="Unassembled WGS sequence"/>
</dbReference>
<feature type="compositionally biased region" description="Polar residues" evidence="1">
    <location>
        <begin position="636"/>
        <end position="651"/>
    </location>
</feature>
<evidence type="ECO:0000313" key="3">
    <source>
        <dbReference type="Proteomes" id="UP000265515"/>
    </source>
</evidence>
<name>A0A388JUF0_CHABU</name>
<evidence type="ECO:0000313" key="2">
    <source>
        <dbReference type="EMBL" id="GBG61342.1"/>
    </source>
</evidence>
<proteinExistence type="predicted"/>
<dbReference type="EMBL" id="BFEA01000019">
    <property type="protein sequence ID" value="GBG61342.1"/>
    <property type="molecule type" value="Genomic_DNA"/>
</dbReference>
<evidence type="ECO:0000256" key="1">
    <source>
        <dbReference type="SAM" id="MobiDB-lite"/>
    </source>
</evidence>
<gene>
    <name evidence="2" type="ORF">CBR_g20376</name>
</gene>
<dbReference type="AlphaFoldDB" id="A0A388JUF0"/>
<comment type="caution">
    <text evidence="2">The sequence shown here is derived from an EMBL/GenBank/DDBJ whole genome shotgun (WGS) entry which is preliminary data.</text>
</comment>
<dbReference type="Gramene" id="GBG61342">
    <property type="protein sequence ID" value="GBG61342"/>
    <property type="gene ID" value="CBR_g20376"/>
</dbReference>
<organism evidence="2 3">
    <name type="scientific">Chara braunii</name>
    <name type="common">Braun's stonewort</name>
    <dbReference type="NCBI Taxonomy" id="69332"/>
    <lineage>
        <taxon>Eukaryota</taxon>
        <taxon>Viridiplantae</taxon>
        <taxon>Streptophyta</taxon>
        <taxon>Charophyceae</taxon>
        <taxon>Charales</taxon>
        <taxon>Characeae</taxon>
        <taxon>Chara</taxon>
    </lineage>
</organism>
<accession>A0A388JUF0</accession>
<keyword evidence="3" id="KW-1185">Reference proteome</keyword>
<reference evidence="2 3" key="1">
    <citation type="journal article" date="2018" name="Cell">
        <title>The Chara Genome: Secondary Complexity and Implications for Plant Terrestrialization.</title>
        <authorList>
            <person name="Nishiyama T."/>
            <person name="Sakayama H."/>
            <person name="Vries J.D."/>
            <person name="Buschmann H."/>
            <person name="Saint-Marcoux D."/>
            <person name="Ullrich K.K."/>
            <person name="Haas F.B."/>
            <person name="Vanderstraeten L."/>
            <person name="Becker D."/>
            <person name="Lang D."/>
            <person name="Vosolsobe S."/>
            <person name="Rombauts S."/>
            <person name="Wilhelmsson P.K.I."/>
            <person name="Janitza P."/>
            <person name="Kern R."/>
            <person name="Heyl A."/>
            <person name="Rumpler F."/>
            <person name="Villalobos L.I.A.C."/>
            <person name="Clay J.M."/>
            <person name="Skokan R."/>
            <person name="Toyoda A."/>
            <person name="Suzuki Y."/>
            <person name="Kagoshima H."/>
            <person name="Schijlen E."/>
            <person name="Tajeshwar N."/>
            <person name="Catarino B."/>
            <person name="Hetherington A.J."/>
            <person name="Saltykova A."/>
            <person name="Bonnot C."/>
            <person name="Breuninger H."/>
            <person name="Symeonidi A."/>
            <person name="Radhakrishnan G.V."/>
            <person name="Van Nieuwerburgh F."/>
            <person name="Deforce D."/>
            <person name="Chang C."/>
            <person name="Karol K.G."/>
            <person name="Hedrich R."/>
            <person name="Ulvskov P."/>
            <person name="Glockner G."/>
            <person name="Delwiche C.F."/>
            <person name="Petrasek J."/>
            <person name="Van de Peer Y."/>
            <person name="Friml J."/>
            <person name="Beilby M."/>
            <person name="Dolan L."/>
            <person name="Kohara Y."/>
            <person name="Sugano S."/>
            <person name="Fujiyama A."/>
            <person name="Delaux P.-M."/>
            <person name="Quint M."/>
            <person name="TheiBen G."/>
            <person name="Hagemann M."/>
            <person name="Harholt J."/>
            <person name="Dunand C."/>
            <person name="Zachgo S."/>
            <person name="Langdale J."/>
            <person name="Maumus F."/>
            <person name="Straeten D.V.D."/>
            <person name="Gould S.B."/>
            <person name="Rensing S.A."/>
        </authorList>
    </citation>
    <scope>NUCLEOTIDE SEQUENCE [LARGE SCALE GENOMIC DNA]</scope>
    <source>
        <strain evidence="2 3">S276</strain>
    </source>
</reference>